<name>A0A1M4MVX9_9RHOB</name>
<dbReference type="Proteomes" id="UP000184085">
    <property type="component" value="Unassembled WGS sequence"/>
</dbReference>
<reference evidence="8" key="1">
    <citation type="submission" date="2016-09" db="EMBL/GenBank/DDBJ databases">
        <authorList>
            <person name="Wibberg D."/>
        </authorList>
    </citation>
    <scope>NUCLEOTIDE SEQUENCE [LARGE SCALE GENOMIC DNA]</scope>
</reference>
<evidence type="ECO:0000256" key="5">
    <source>
        <dbReference type="ARBA" id="ARBA00023136"/>
    </source>
</evidence>
<evidence type="ECO:0000313" key="7">
    <source>
        <dbReference type="EMBL" id="SCM66680.1"/>
    </source>
</evidence>
<dbReference type="GO" id="GO:0016301">
    <property type="term" value="F:kinase activity"/>
    <property type="evidence" value="ECO:0007669"/>
    <property type="project" value="UniProtKB-KW"/>
</dbReference>
<dbReference type="EMBL" id="FMJB01000033">
    <property type="protein sequence ID" value="SCM66680.1"/>
    <property type="molecule type" value="Genomic_DNA"/>
</dbReference>
<feature type="transmembrane region" description="Helical" evidence="6">
    <location>
        <begin position="21"/>
        <end position="40"/>
    </location>
</feature>
<evidence type="ECO:0000256" key="3">
    <source>
        <dbReference type="ARBA" id="ARBA00022692"/>
    </source>
</evidence>
<comment type="subcellular location">
    <subcellularLocation>
        <location evidence="1">Membrane</location>
        <topology evidence="1">Multi-pass membrane protein</topology>
    </subcellularLocation>
</comment>
<gene>
    <name evidence="7" type="primary">tspO</name>
    <name evidence="7" type="ORF">KARMA_0859</name>
</gene>
<sequence length="165" mass="18436">MSQSLTHKPTGSPLDRQSLLTLAKFLLLVMGGGFLIGLTFTPGEWYAALNKPPFNPPSWVFGPVWTVIYLFIAIVGWRIHQRGDLRHLRGLWWTQLALNFLWTPAFFYLNMPWLAFSVIAPLLVSIVALLARLAPTDRLSAALFVPYAGWVGFASVLNLSIAILN</sequence>
<comment type="similarity">
    <text evidence="2">Belongs to the TspO/BZRP family.</text>
</comment>
<evidence type="ECO:0000256" key="6">
    <source>
        <dbReference type="SAM" id="Phobius"/>
    </source>
</evidence>
<dbReference type="PANTHER" id="PTHR10057:SF0">
    <property type="entry name" value="TRANSLOCATOR PROTEIN"/>
    <property type="match status" value="1"/>
</dbReference>
<dbReference type="PANTHER" id="PTHR10057">
    <property type="entry name" value="PERIPHERAL-TYPE BENZODIAZEPINE RECEPTOR"/>
    <property type="match status" value="1"/>
</dbReference>
<feature type="transmembrane region" description="Helical" evidence="6">
    <location>
        <begin position="141"/>
        <end position="164"/>
    </location>
</feature>
<keyword evidence="3 6" id="KW-0812">Transmembrane</keyword>
<dbReference type="GO" id="GO:0033013">
    <property type="term" value="P:tetrapyrrole metabolic process"/>
    <property type="evidence" value="ECO:0007669"/>
    <property type="project" value="UniProtKB-ARBA"/>
</dbReference>
<evidence type="ECO:0000256" key="2">
    <source>
        <dbReference type="ARBA" id="ARBA00007524"/>
    </source>
</evidence>
<dbReference type="Pfam" id="PF03073">
    <property type="entry name" value="TspO_MBR"/>
    <property type="match status" value="1"/>
</dbReference>
<dbReference type="RefSeq" id="WP_072704571.1">
    <property type="nucleotide sequence ID" value="NZ_FMJB01000033.1"/>
</dbReference>
<keyword evidence="5 6" id="KW-0472">Membrane</keyword>
<dbReference type="FunFam" id="1.20.1260.100:FF:000001">
    <property type="entry name" value="translocator protein 2"/>
    <property type="match status" value="1"/>
</dbReference>
<keyword evidence="4 6" id="KW-1133">Transmembrane helix</keyword>
<protein>
    <submittedName>
        <fullName evidence="7">Putative sensor histidine kinase</fullName>
    </submittedName>
</protein>
<dbReference type="CDD" id="cd15904">
    <property type="entry name" value="TSPO_MBR"/>
    <property type="match status" value="1"/>
</dbReference>
<dbReference type="Gene3D" id="1.20.1260.100">
    <property type="entry name" value="TspO/MBR protein"/>
    <property type="match status" value="1"/>
</dbReference>
<dbReference type="GO" id="GO:0016020">
    <property type="term" value="C:membrane"/>
    <property type="evidence" value="ECO:0007669"/>
    <property type="project" value="UniProtKB-SubCell"/>
</dbReference>
<keyword evidence="8" id="KW-1185">Reference proteome</keyword>
<organism evidence="7 8">
    <name type="scientific">Donghicola eburneus</name>
    <dbReference type="NCBI Taxonomy" id="393278"/>
    <lineage>
        <taxon>Bacteria</taxon>
        <taxon>Pseudomonadati</taxon>
        <taxon>Pseudomonadota</taxon>
        <taxon>Alphaproteobacteria</taxon>
        <taxon>Rhodobacterales</taxon>
        <taxon>Roseobacteraceae</taxon>
        <taxon>Donghicola</taxon>
    </lineage>
</organism>
<dbReference type="InterPro" id="IPR004307">
    <property type="entry name" value="TspO_MBR"/>
</dbReference>
<evidence type="ECO:0000256" key="4">
    <source>
        <dbReference type="ARBA" id="ARBA00022989"/>
    </source>
</evidence>
<feature type="transmembrane region" description="Helical" evidence="6">
    <location>
        <begin position="91"/>
        <end position="109"/>
    </location>
</feature>
<proteinExistence type="inferred from homology"/>
<feature type="transmembrane region" description="Helical" evidence="6">
    <location>
        <begin position="115"/>
        <end position="134"/>
    </location>
</feature>
<accession>A0A1M4MVX9</accession>
<evidence type="ECO:0000256" key="1">
    <source>
        <dbReference type="ARBA" id="ARBA00004141"/>
    </source>
</evidence>
<dbReference type="PIRSF" id="PIRSF005859">
    <property type="entry name" value="PBR"/>
    <property type="match status" value="1"/>
</dbReference>
<keyword evidence="7" id="KW-0808">Transferase</keyword>
<feature type="transmembrane region" description="Helical" evidence="6">
    <location>
        <begin position="60"/>
        <end position="79"/>
    </location>
</feature>
<evidence type="ECO:0000313" key="8">
    <source>
        <dbReference type="Proteomes" id="UP000184085"/>
    </source>
</evidence>
<dbReference type="InterPro" id="IPR038330">
    <property type="entry name" value="TspO/MBR-related_sf"/>
</dbReference>
<dbReference type="AlphaFoldDB" id="A0A1M4MVX9"/>
<keyword evidence="7" id="KW-0418">Kinase</keyword>